<comment type="similarity">
    <text evidence="1 3">Belongs to the enoyl-CoA hydratase/isomerase family.</text>
</comment>
<evidence type="ECO:0000256" key="1">
    <source>
        <dbReference type="ARBA" id="ARBA00005254"/>
    </source>
</evidence>
<keyword evidence="5" id="KW-1185">Reference proteome</keyword>
<comment type="caution">
    <text evidence="4">The sequence shown here is derived from an EMBL/GenBank/DDBJ whole genome shotgun (WGS) entry which is preliminary data.</text>
</comment>
<dbReference type="CDD" id="cd06558">
    <property type="entry name" value="crotonase-like"/>
    <property type="match status" value="1"/>
</dbReference>
<dbReference type="Pfam" id="PF00378">
    <property type="entry name" value="ECH_1"/>
    <property type="match status" value="1"/>
</dbReference>
<dbReference type="SUPFAM" id="SSF52096">
    <property type="entry name" value="ClpP/crotonase"/>
    <property type="match status" value="1"/>
</dbReference>
<dbReference type="PANTHER" id="PTHR11941:SF171">
    <property type="entry name" value="SD19268P"/>
    <property type="match status" value="1"/>
</dbReference>
<dbReference type="STRING" id="947166.A0A1D1V560"/>
<sequence length="320" mass="34324">MSVGQVLRRSLLGSSSWNIAAFGNERGAPGVKTFLPCPLRNYATQKIPEPEPKVGDDVTVELLTEARQGIGILSLNRPSARNALSKNLVHLFTQFIEAQAKNADLRVLVIRSTVAGVFCAGADLKERAKMTDAEVDPFVATLRRMTADLVKFPVPTIAALDGAALGGGLEMALACDIRIASSSAKMGLVETTLGIIPGAGGTQYLPRLIGVSNAKELIFTGTAFDGHQAKDLGVVNEVVEQNANGDAAFQRSLALADRINSNGPVAVRMAKMAINHGIERSLEEGLLMEQKFYAQITPTQDRREGLLAFKEKRKPKFIGK</sequence>
<name>A0A1D1V560_RAMVA</name>
<reference evidence="4 5" key="1">
    <citation type="journal article" date="2016" name="Nat. Commun.">
        <title>Extremotolerant tardigrade genome and improved radiotolerance of human cultured cells by tardigrade-unique protein.</title>
        <authorList>
            <person name="Hashimoto T."/>
            <person name="Horikawa D.D."/>
            <person name="Saito Y."/>
            <person name="Kuwahara H."/>
            <person name="Kozuka-Hata H."/>
            <person name="Shin-I T."/>
            <person name="Minakuchi Y."/>
            <person name="Ohishi K."/>
            <person name="Motoyama A."/>
            <person name="Aizu T."/>
            <person name="Enomoto A."/>
            <person name="Kondo K."/>
            <person name="Tanaka S."/>
            <person name="Hara Y."/>
            <person name="Koshikawa S."/>
            <person name="Sagara H."/>
            <person name="Miura T."/>
            <person name="Yokobori S."/>
            <person name="Miyagawa K."/>
            <person name="Suzuki Y."/>
            <person name="Kubo T."/>
            <person name="Oyama M."/>
            <person name="Kohara Y."/>
            <person name="Fujiyama A."/>
            <person name="Arakawa K."/>
            <person name="Katayama T."/>
            <person name="Toyoda A."/>
            <person name="Kunieda T."/>
        </authorList>
    </citation>
    <scope>NUCLEOTIDE SEQUENCE [LARGE SCALE GENOMIC DNA]</scope>
    <source>
        <strain evidence="4 5">YOKOZUNA-1</strain>
    </source>
</reference>
<dbReference type="InterPro" id="IPR029045">
    <property type="entry name" value="ClpP/crotonase-like_dom_sf"/>
</dbReference>
<dbReference type="FunFam" id="1.10.12.10:FF:000001">
    <property type="entry name" value="Probable enoyl-CoA hydratase, mitochondrial"/>
    <property type="match status" value="1"/>
</dbReference>
<dbReference type="GO" id="GO:0004300">
    <property type="term" value="F:enoyl-CoA hydratase activity"/>
    <property type="evidence" value="ECO:0007669"/>
    <property type="project" value="UniProtKB-ARBA"/>
</dbReference>
<dbReference type="AlphaFoldDB" id="A0A1D1V560"/>
<dbReference type="GO" id="GO:0005739">
    <property type="term" value="C:mitochondrion"/>
    <property type="evidence" value="ECO:0007669"/>
    <property type="project" value="TreeGrafter"/>
</dbReference>
<dbReference type="Gene3D" id="1.10.12.10">
    <property type="entry name" value="Lyase 2-enoyl-coa Hydratase, Chain A, domain 2"/>
    <property type="match status" value="1"/>
</dbReference>
<gene>
    <name evidence="4" type="primary">RvY_06817-1</name>
    <name evidence="4" type="synonym">RvY_06817.1</name>
    <name evidence="4" type="ORF">RvY_06817</name>
</gene>
<evidence type="ECO:0000256" key="3">
    <source>
        <dbReference type="RuleBase" id="RU003707"/>
    </source>
</evidence>
<accession>A0A1D1V560</accession>
<dbReference type="InterPro" id="IPR001753">
    <property type="entry name" value="Enoyl-CoA_hydra/iso"/>
</dbReference>
<dbReference type="OrthoDB" id="410701at2759"/>
<evidence type="ECO:0000313" key="5">
    <source>
        <dbReference type="Proteomes" id="UP000186922"/>
    </source>
</evidence>
<proteinExistence type="inferred from homology"/>
<organism evidence="4 5">
    <name type="scientific">Ramazzottius varieornatus</name>
    <name type="common">Water bear</name>
    <name type="synonym">Tardigrade</name>
    <dbReference type="NCBI Taxonomy" id="947166"/>
    <lineage>
        <taxon>Eukaryota</taxon>
        <taxon>Metazoa</taxon>
        <taxon>Ecdysozoa</taxon>
        <taxon>Tardigrada</taxon>
        <taxon>Eutardigrada</taxon>
        <taxon>Parachela</taxon>
        <taxon>Hypsibioidea</taxon>
        <taxon>Ramazzottiidae</taxon>
        <taxon>Ramazzottius</taxon>
    </lineage>
</organism>
<dbReference type="Gene3D" id="3.90.226.10">
    <property type="entry name" value="2-enoyl-CoA Hydratase, Chain A, domain 1"/>
    <property type="match status" value="1"/>
</dbReference>
<dbReference type="Proteomes" id="UP000186922">
    <property type="component" value="Unassembled WGS sequence"/>
</dbReference>
<evidence type="ECO:0000313" key="4">
    <source>
        <dbReference type="EMBL" id="GAU95142.1"/>
    </source>
</evidence>
<dbReference type="GO" id="GO:0006635">
    <property type="term" value="P:fatty acid beta-oxidation"/>
    <property type="evidence" value="ECO:0007669"/>
    <property type="project" value="TreeGrafter"/>
</dbReference>
<dbReference type="EMBL" id="BDGG01000003">
    <property type="protein sequence ID" value="GAU95142.1"/>
    <property type="molecule type" value="Genomic_DNA"/>
</dbReference>
<dbReference type="PANTHER" id="PTHR11941">
    <property type="entry name" value="ENOYL-COA HYDRATASE-RELATED"/>
    <property type="match status" value="1"/>
</dbReference>
<dbReference type="InterPro" id="IPR018376">
    <property type="entry name" value="Enoyl-CoA_hyd/isom_CS"/>
</dbReference>
<protein>
    <recommendedName>
        <fullName evidence="6">Enoyl-CoA hydratase</fullName>
    </recommendedName>
</protein>
<dbReference type="PROSITE" id="PS00166">
    <property type="entry name" value="ENOYL_COA_HYDRATASE"/>
    <property type="match status" value="1"/>
</dbReference>
<dbReference type="InterPro" id="IPR014748">
    <property type="entry name" value="Enoyl-CoA_hydra_C"/>
</dbReference>
<dbReference type="FunFam" id="3.90.226.10:FF:000009">
    <property type="entry name" value="Carnitinyl-CoA dehydratase"/>
    <property type="match status" value="1"/>
</dbReference>
<evidence type="ECO:0008006" key="6">
    <source>
        <dbReference type="Google" id="ProtNLM"/>
    </source>
</evidence>
<keyword evidence="2" id="KW-0456">Lyase</keyword>
<evidence type="ECO:0000256" key="2">
    <source>
        <dbReference type="ARBA" id="ARBA00023239"/>
    </source>
</evidence>